<keyword evidence="1 4" id="KW-0312">Gluconeogenesis</keyword>
<dbReference type="NCBIfam" id="NF010697">
    <property type="entry name" value="PRK14097.1"/>
    <property type="match status" value="1"/>
</dbReference>
<keyword evidence="4" id="KW-0963">Cytoplasm</keyword>
<dbReference type="EMBL" id="SLUN01000014">
    <property type="protein sequence ID" value="TCL67390.1"/>
    <property type="molecule type" value="Genomic_DNA"/>
</dbReference>
<dbReference type="GO" id="GO:0051156">
    <property type="term" value="P:glucose 6-phosphate metabolic process"/>
    <property type="evidence" value="ECO:0007669"/>
    <property type="project" value="TreeGrafter"/>
</dbReference>
<dbReference type="GO" id="GO:0097367">
    <property type="term" value="F:carbohydrate derivative binding"/>
    <property type="evidence" value="ECO:0007669"/>
    <property type="project" value="InterPro"/>
</dbReference>
<dbReference type="InterPro" id="IPR018189">
    <property type="entry name" value="Phosphoglucose_isomerase_CS"/>
</dbReference>
<dbReference type="OrthoDB" id="140919at2"/>
<dbReference type="InterPro" id="IPR035482">
    <property type="entry name" value="SIS_PGI_2"/>
</dbReference>
<dbReference type="PANTHER" id="PTHR11469">
    <property type="entry name" value="GLUCOSE-6-PHOSPHATE ISOMERASE"/>
    <property type="match status" value="1"/>
</dbReference>
<sequence>MKPLTLDYSNMLAHVTEKDLEAAIAGQRTRLEGLLDPPAAQSEMLGWVNVDGCTGAALVSRITETAREIRENAEVFLLIGVGGSNQGARAVIKALQPDGIPEILYAGNNLSPRYLERILAQIRGRSVYANVIAKNFATLEPGICFRIIRQFMEAAYGKEAAAARIIATGSPDGSSLERLASAKGYRFLPFPPDVGGRFSVLSAVGLLPIAVSGVPIQELLQGARDMARLLKTQPLTENIAVRYGVARNLLLAKRFRLEILAYFEPLLKYFAKWWVQLFGESEGKDGTGIFPAACSFSEDLHALGQYIQDGRKMIFETFINLEEPGARLPIPADHGTADGFDYLDGKDFTDLNKIAFEATVRAHVAGGVPALILNVPALTPYYLGQLFYFFEYACYISATILGVNPFDQPGVEAYKTHMFSQLKRKNNP</sequence>
<comment type="function">
    <text evidence="4">Catalyzes the reversible isomerization of glucose-6-phosphate to fructose-6-phosphate.</text>
</comment>
<reference evidence="6 7" key="1">
    <citation type="submission" date="2019-03" db="EMBL/GenBank/DDBJ databases">
        <title>Genomic Encyclopedia of Type Strains, Phase IV (KMG-IV): sequencing the most valuable type-strain genomes for metagenomic binning, comparative biology and taxonomic classification.</title>
        <authorList>
            <person name="Goeker M."/>
        </authorList>
    </citation>
    <scope>NUCLEOTIDE SEQUENCE [LARGE SCALE GENOMIC DNA]</scope>
    <source>
        <strain evidence="6 7">LX-B</strain>
    </source>
</reference>
<name>A0A4R1RNA8_HYDET</name>
<evidence type="ECO:0000256" key="5">
    <source>
        <dbReference type="RuleBase" id="RU000612"/>
    </source>
</evidence>
<keyword evidence="3 4" id="KW-0413">Isomerase</keyword>
<dbReference type="PROSITE" id="PS51463">
    <property type="entry name" value="P_GLUCOSE_ISOMERASE_3"/>
    <property type="match status" value="1"/>
</dbReference>
<evidence type="ECO:0000256" key="1">
    <source>
        <dbReference type="ARBA" id="ARBA00022432"/>
    </source>
</evidence>
<comment type="pathway">
    <text evidence="4 5">Carbohydrate degradation; glycolysis; D-glyceraldehyde 3-phosphate and glycerone phosphate from D-glucose: step 2/4.</text>
</comment>
<evidence type="ECO:0000256" key="4">
    <source>
        <dbReference type="HAMAP-Rule" id="MF_00473"/>
    </source>
</evidence>
<dbReference type="PRINTS" id="PR00662">
    <property type="entry name" value="G6PISOMERASE"/>
</dbReference>
<dbReference type="GO" id="GO:0005829">
    <property type="term" value="C:cytosol"/>
    <property type="evidence" value="ECO:0007669"/>
    <property type="project" value="TreeGrafter"/>
</dbReference>
<comment type="catalytic activity">
    <reaction evidence="4 5">
        <text>alpha-D-glucose 6-phosphate = beta-D-fructose 6-phosphate</text>
        <dbReference type="Rhea" id="RHEA:11816"/>
        <dbReference type="ChEBI" id="CHEBI:57634"/>
        <dbReference type="ChEBI" id="CHEBI:58225"/>
        <dbReference type="EC" id="5.3.1.9"/>
    </reaction>
</comment>
<dbReference type="Pfam" id="PF00342">
    <property type="entry name" value="PGI"/>
    <property type="match status" value="1"/>
</dbReference>
<evidence type="ECO:0000313" key="7">
    <source>
        <dbReference type="Proteomes" id="UP000295008"/>
    </source>
</evidence>
<dbReference type="PANTHER" id="PTHR11469:SF1">
    <property type="entry name" value="GLUCOSE-6-PHOSPHATE ISOMERASE"/>
    <property type="match status" value="1"/>
</dbReference>
<dbReference type="PROSITE" id="PS00174">
    <property type="entry name" value="P_GLUCOSE_ISOMERASE_2"/>
    <property type="match status" value="1"/>
</dbReference>
<dbReference type="Proteomes" id="UP000295008">
    <property type="component" value="Unassembled WGS sequence"/>
</dbReference>
<feature type="active site" evidence="4">
    <location>
        <position position="415"/>
    </location>
</feature>
<dbReference type="InterPro" id="IPR001672">
    <property type="entry name" value="G6P_Isomerase"/>
</dbReference>
<comment type="caution">
    <text evidence="6">The sequence shown here is derived from an EMBL/GenBank/DDBJ whole genome shotgun (WGS) entry which is preliminary data.</text>
</comment>
<keyword evidence="2 4" id="KW-0324">Glycolysis</keyword>
<comment type="pathway">
    <text evidence="4">Carbohydrate biosynthesis; gluconeogenesis.</text>
</comment>
<proteinExistence type="inferred from homology"/>
<evidence type="ECO:0000313" key="6">
    <source>
        <dbReference type="EMBL" id="TCL67390.1"/>
    </source>
</evidence>
<dbReference type="GO" id="GO:0006094">
    <property type="term" value="P:gluconeogenesis"/>
    <property type="evidence" value="ECO:0007669"/>
    <property type="project" value="UniProtKB-UniRule"/>
</dbReference>
<dbReference type="EC" id="5.3.1.9" evidence="4"/>
<comment type="similarity">
    <text evidence="4 5">Belongs to the GPI family.</text>
</comment>
<organism evidence="6 7">
    <name type="scientific">Hydrogenispora ethanolica</name>
    <dbReference type="NCBI Taxonomy" id="1082276"/>
    <lineage>
        <taxon>Bacteria</taxon>
        <taxon>Bacillati</taxon>
        <taxon>Bacillota</taxon>
        <taxon>Hydrogenispora</taxon>
    </lineage>
</organism>
<keyword evidence="7" id="KW-1185">Reference proteome</keyword>
<dbReference type="RefSeq" id="WP_132014646.1">
    <property type="nucleotide sequence ID" value="NZ_SLUN01000014.1"/>
</dbReference>
<dbReference type="AlphaFoldDB" id="A0A4R1RNA8"/>
<dbReference type="CDD" id="cd05016">
    <property type="entry name" value="SIS_PGI_2"/>
    <property type="match status" value="1"/>
</dbReference>
<dbReference type="SUPFAM" id="SSF53697">
    <property type="entry name" value="SIS domain"/>
    <property type="match status" value="1"/>
</dbReference>
<protein>
    <recommendedName>
        <fullName evidence="4">Glucose-6-phosphate isomerase</fullName>
        <shortName evidence="4">GPI</shortName>
        <ecNumber evidence="4">5.3.1.9</ecNumber>
    </recommendedName>
    <alternativeName>
        <fullName evidence="4">Phosphoglucose isomerase</fullName>
        <shortName evidence="4">PGI</shortName>
    </alternativeName>
    <alternativeName>
        <fullName evidence="4">Phosphohexose isomerase</fullName>
        <shortName evidence="4">PHI</shortName>
    </alternativeName>
</protein>
<dbReference type="GO" id="GO:0006096">
    <property type="term" value="P:glycolytic process"/>
    <property type="evidence" value="ECO:0007669"/>
    <property type="project" value="UniProtKB-UniRule"/>
</dbReference>
<dbReference type="UniPathway" id="UPA00138"/>
<evidence type="ECO:0000256" key="2">
    <source>
        <dbReference type="ARBA" id="ARBA00023152"/>
    </source>
</evidence>
<comment type="subcellular location">
    <subcellularLocation>
        <location evidence="4">Cytoplasm</location>
    </subcellularLocation>
</comment>
<feature type="active site" description="Proton donor" evidence="4">
    <location>
        <position position="280"/>
    </location>
</feature>
<gene>
    <name evidence="4" type="primary">pgi</name>
    <name evidence="6" type="ORF">EDC14_101479</name>
</gene>
<accession>A0A4R1RNA8</accession>
<dbReference type="GO" id="GO:0004347">
    <property type="term" value="F:glucose-6-phosphate isomerase activity"/>
    <property type="evidence" value="ECO:0007669"/>
    <property type="project" value="UniProtKB-UniRule"/>
</dbReference>
<comment type="caution">
    <text evidence="4">Lacks conserved residue(s) required for the propagation of feature annotation.</text>
</comment>
<evidence type="ECO:0000256" key="3">
    <source>
        <dbReference type="ARBA" id="ARBA00023235"/>
    </source>
</evidence>
<dbReference type="UniPathway" id="UPA00109">
    <property type="reaction ID" value="UER00181"/>
</dbReference>
<dbReference type="InterPro" id="IPR046348">
    <property type="entry name" value="SIS_dom_sf"/>
</dbReference>
<dbReference type="HAMAP" id="MF_00473">
    <property type="entry name" value="G6P_isomerase"/>
    <property type="match status" value="1"/>
</dbReference>
<dbReference type="Gene3D" id="3.40.50.10490">
    <property type="entry name" value="Glucose-6-phosphate isomerase like protein, domain 1"/>
    <property type="match status" value="2"/>
</dbReference>
<dbReference type="GO" id="GO:0048029">
    <property type="term" value="F:monosaccharide binding"/>
    <property type="evidence" value="ECO:0007669"/>
    <property type="project" value="TreeGrafter"/>
</dbReference>